<evidence type="ECO:0000256" key="5">
    <source>
        <dbReference type="ARBA" id="ARBA00022801"/>
    </source>
</evidence>
<proteinExistence type="inferred from homology"/>
<keyword evidence="8 15" id="KW-0067">ATP-binding</keyword>
<keyword evidence="4" id="KW-0227">DNA damage</keyword>
<name>A0ABT1ZE98_9MICO</name>
<evidence type="ECO:0000256" key="13">
    <source>
        <dbReference type="ARBA" id="ARBA00034808"/>
    </source>
</evidence>
<dbReference type="Pfam" id="PF12705">
    <property type="entry name" value="PDDEXK_1"/>
    <property type="match status" value="1"/>
</dbReference>
<dbReference type="PROSITE" id="PS51217">
    <property type="entry name" value="UVRD_HELICASE_CTER"/>
    <property type="match status" value="1"/>
</dbReference>
<evidence type="ECO:0000256" key="4">
    <source>
        <dbReference type="ARBA" id="ARBA00022763"/>
    </source>
</evidence>
<keyword evidence="9" id="KW-0238">DNA-binding</keyword>
<dbReference type="SUPFAM" id="SSF52540">
    <property type="entry name" value="P-loop containing nucleoside triphosphate hydrolases"/>
    <property type="match status" value="1"/>
</dbReference>
<keyword evidence="2" id="KW-0540">Nuclease</keyword>
<dbReference type="Gene3D" id="3.90.320.10">
    <property type="match status" value="1"/>
</dbReference>
<keyword evidence="7" id="KW-0269">Exonuclease</keyword>
<evidence type="ECO:0000256" key="1">
    <source>
        <dbReference type="ARBA" id="ARBA00009922"/>
    </source>
</evidence>
<dbReference type="InterPro" id="IPR013986">
    <property type="entry name" value="DExx_box_DNA_helicase_dom_sf"/>
</dbReference>
<evidence type="ECO:0000256" key="16">
    <source>
        <dbReference type="SAM" id="MobiDB-lite"/>
    </source>
</evidence>
<evidence type="ECO:0000256" key="7">
    <source>
        <dbReference type="ARBA" id="ARBA00022839"/>
    </source>
</evidence>
<keyword evidence="6 15" id="KW-0347">Helicase</keyword>
<evidence type="ECO:0000256" key="3">
    <source>
        <dbReference type="ARBA" id="ARBA00022741"/>
    </source>
</evidence>
<gene>
    <name evidence="19" type="ORF">NUH29_05610</name>
</gene>
<evidence type="ECO:0000256" key="14">
    <source>
        <dbReference type="ARBA" id="ARBA00048988"/>
    </source>
</evidence>
<dbReference type="Gene3D" id="1.10.486.10">
    <property type="entry name" value="PCRA, domain 4"/>
    <property type="match status" value="1"/>
</dbReference>
<evidence type="ECO:0000259" key="17">
    <source>
        <dbReference type="PROSITE" id="PS51198"/>
    </source>
</evidence>
<keyword evidence="10" id="KW-0234">DNA repair</keyword>
<dbReference type="EC" id="5.6.2.4" evidence="13"/>
<comment type="similarity">
    <text evidence="1">Belongs to the helicase family. UvrD subfamily.</text>
</comment>
<dbReference type="RefSeq" id="WP_258798047.1">
    <property type="nucleotide sequence ID" value="NZ_JANTHX010000005.1"/>
</dbReference>
<dbReference type="InterPro" id="IPR014017">
    <property type="entry name" value="DNA_helicase_UvrD-like_C"/>
</dbReference>
<feature type="region of interest" description="Disordered" evidence="16">
    <location>
        <begin position="793"/>
        <end position="819"/>
    </location>
</feature>
<accession>A0ABT1ZE98</accession>
<evidence type="ECO:0000256" key="6">
    <source>
        <dbReference type="ARBA" id="ARBA00022806"/>
    </source>
</evidence>
<keyword evidence="5 15" id="KW-0378">Hydrolase</keyword>
<dbReference type="InterPro" id="IPR011335">
    <property type="entry name" value="Restrct_endonuc-II-like"/>
</dbReference>
<dbReference type="InterPro" id="IPR027417">
    <property type="entry name" value="P-loop_NTPase"/>
</dbReference>
<keyword evidence="20" id="KW-1185">Reference proteome</keyword>
<comment type="caution">
    <text evidence="19">The sequence shown here is derived from an EMBL/GenBank/DDBJ whole genome shotgun (WGS) entry which is preliminary data.</text>
</comment>
<evidence type="ECO:0000256" key="9">
    <source>
        <dbReference type="ARBA" id="ARBA00023125"/>
    </source>
</evidence>
<organism evidence="19 20">
    <name type="scientific">Protaetiibacter mangrovi</name>
    <dbReference type="NCBI Taxonomy" id="2970926"/>
    <lineage>
        <taxon>Bacteria</taxon>
        <taxon>Bacillati</taxon>
        <taxon>Actinomycetota</taxon>
        <taxon>Actinomycetes</taxon>
        <taxon>Micrococcales</taxon>
        <taxon>Microbacteriaceae</taxon>
        <taxon>Protaetiibacter</taxon>
    </lineage>
</organism>
<evidence type="ECO:0000313" key="20">
    <source>
        <dbReference type="Proteomes" id="UP001205337"/>
    </source>
</evidence>
<protein>
    <recommendedName>
        <fullName evidence="13">DNA 3'-5' helicase</fullName>
        <ecNumber evidence="13">5.6.2.4</ecNumber>
    </recommendedName>
</protein>
<feature type="domain" description="UvrD-like helicase C-terminal" evidence="18">
    <location>
        <begin position="354"/>
        <end position="671"/>
    </location>
</feature>
<dbReference type="InterPro" id="IPR000212">
    <property type="entry name" value="DNA_helicase_UvrD/REP"/>
</dbReference>
<dbReference type="Proteomes" id="UP001205337">
    <property type="component" value="Unassembled WGS sequence"/>
</dbReference>
<evidence type="ECO:0000256" key="12">
    <source>
        <dbReference type="ARBA" id="ARBA00034617"/>
    </source>
</evidence>
<dbReference type="Pfam" id="PF00580">
    <property type="entry name" value="UvrD-helicase"/>
    <property type="match status" value="1"/>
</dbReference>
<keyword evidence="3 15" id="KW-0547">Nucleotide-binding</keyword>
<evidence type="ECO:0000313" key="19">
    <source>
        <dbReference type="EMBL" id="MCS0499027.1"/>
    </source>
</evidence>
<feature type="compositionally biased region" description="Low complexity" evidence="16">
    <location>
        <begin position="799"/>
        <end position="810"/>
    </location>
</feature>
<keyword evidence="11" id="KW-0413">Isomerase</keyword>
<reference evidence="19 20" key="1">
    <citation type="submission" date="2022-08" db="EMBL/GenBank/DDBJ databases">
        <authorList>
            <person name="Li F."/>
        </authorList>
    </citation>
    <scope>NUCLEOTIDE SEQUENCE [LARGE SCALE GENOMIC DNA]</scope>
    <source>
        <strain evidence="19 20">10F1B-8-1</strain>
    </source>
</reference>
<dbReference type="Gene3D" id="3.40.50.300">
    <property type="entry name" value="P-loop containing nucleotide triphosphate hydrolases"/>
    <property type="match status" value="2"/>
</dbReference>
<dbReference type="PANTHER" id="PTHR11070:SF55">
    <property type="entry name" value="DNA 3'-5' HELICASE"/>
    <property type="match status" value="1"/>
</dbReference>
<dbReference type="SUPFAM" id="SSF52980">
    <property type="entry name" value="Restriction endonuclease-like"/>
    <property type="match status" value="1"/>
</dbReference>
<dbReference type="InterPro" id="IPR038726">
    <property type="entry name" value="PDDEXK_AddAB-type"/>
</dbReference>
<comment type="catalytic activity">
    <reaction evidence="12">
        <text>Couples ATP hydrolysis with the unwinding of duplex DNA by translocating in the 3'-5' direction.</text>
        <dbReference type="EC" id="5.6.2.4"/>
    </reaction>
</comment>
<dbReference type="EMBL" id="JANTHX010000005">
    <property type="protein sequence ID" value="MCS0499027.1"/>
    <property type="molecule type" value="Genomic_DNA"/>
</dbReference>
<evidence type="ECO:0000256" key="11">
    <source>
        <dbReference type="ARBA" id="ARBA00023235"/>
    </source>
</evidence>
<dbReference type="PROSITE" id="PS51198">
    <property type="entry name" value="UVRD_HELICASE_ATP_BIND"/>
    <property type="match status" value="1"/>
</dbReference>
<dbReference type="PANTHER" id="PTHR11070">
    <property type="entry name" value="UVRD / RECB / PCRA DNA HELICASE FAMILY MEMBER"/>
    <property type="match status" value="1"/>
</dbReference>
<comment type="catalytic activity">
    <reaction evidence="14">
        <text>ATP + H2O = ADP + phosphate + H(+)</text>
        <dbReference type="Rhea" id="RHEA:13065"/>
        <dbReference type="ChEBI" id="CHEBI:15377"/>
        <dbReference type="ChEBI" id="CHEBI:15378"/>
        <dbReference type="ChEBI" id="CHEBI:30616"/>
        <dbReference type="ChEBI" id="CHEBI:43474"/>
        <dbReference type="ChEBI" id="CHEBI:456216"/>
        <dbReference type="EC" id="5.6.2.4"/>
    </reaction>
</comment>
<dbReference type="InterPro" id="IPR011604">
    <property type="entry name" value="PDDEXK-like_dom_sf"/>
</dbReference>
<evidence type="ECO:0000259" key="18">
    <source>
        <dbReference type="PROSITE" id="PS51217"/>
    </source>
</evidence>
<dbReference type="InterPro" id="IPR014016">
    <property type="entry name" value="UvrD-like_ATP-bd"/>
</dbReference>
<dbReference type="Gene3D" id="1.10.10.160">
    <property type="match status" value="1"/>
</dbReference>
<dbReference type="Pfam" id="PF13361">
    <property type="entry name" value="UvrD_C"/>
    <property type="match status" value="1"/>
</dbReference>
<sequence length="1068" mass="116636">MTEVGPVSARRIAEALAEVQSEPVRYPTPEQQAVIEADPREPALVVAGAGSGKTETMANRVLWLVANGHVKPAEVLGLTFTRKAAGELAERIRVRLGELHAAGLAPDDHDLFDAPEISTYNSFASAVFRDNALVLGRDGDGVVLGEAAAWQLARSVVVRSTDERLETLDKRLDRVVEATLQIARGIADNDADPERVRALGRRFAAMSELPLGGRGEYADALDQMDEIAQLELLVDLAAAYDRAKRDRGAVDYADQVVLALHAVRARPDAVDELRSRFRVVLLDEYQDTSVVQTELLAELFAGTPVTAVGDPNQSIYGWRGASAANLREFRPRFRRRDGGPADRFTLATSWRNGTRILDAANTLVGADAGEGAEVPTLSPRPGASGFAVDTAYPETVADEATAVATWLRSRLDVAARESGRPASAALLLRARKTQPVFLEAMRAAGVPYHVLGVGGLLAEPEIADLVSALRVLDDPDAGLELLRLLAGVRWRIGVADLDVLHEVAGWLARHDGAESGILSDEVQERLRASVAGDDTGSIVDALEFVGRAAEGHRALADFSPEGLARLRAAADTFDRLRARTGLELPDLLVFTAHELRLDIEVAANETRTAGEANLDALLDALSGYLAIAETATLGGFLAWLREAEQREDLTPRPEDPEPGTVQVLTIHGAKGLEWDLVAVPRWVEGELPAAPVEGYGGWLGFGRFPWPERGDSAQLPRLDLDAVDSRKAFVDEVKRFRAEVVEHYRAEERRLAYVAVTRARDRLLVTGSFWGGQLRPRTPSGFLLELAQAGVVDAPPPASSSEEPPAGGEAQSTRWPNDPFGTRAAAVHAAAAAVRGARPALVGPWAREAELLLEERERRRTREGVVPLPVRIPASAFKDYVTDPDAVAAELRRPMPERPYRATRLGTLFHSWVEERYGRIGGSDELDAAPFERDDDGELVDAERLAALQATFERSPWAELKPVEVEREIHLPFDGRVVICKIDAVYRHGDRFEVVDWKTGKAPKDEADLERKQLQLALYRLAYAHWTGIDPSLIDAAFYFVADDRVIRPEHIDTEAELLGRWRAAFPV</sequence>
<evidence type="ECO:0000256" key="10">
    <source>
        <dbReference type="ARBA" id="ARBA00023204"/>
    </source>
</evidence>
<dbReference type="GO" id="GO:0004386">
    <property type="term" value="F:helicase activity"/>
    <property type="evidence" value="ECO:0007669"/>
    <property type="project" value="UniProtKB-KW"/>
</dbReference>
<feature type="binding site" evidence="15">
    <location>
        <begin position="47"/>
        <end position="54"/>
    </location>
    <ligand>
        <name>ATP</name>
        <dbReference type="ChEBI" id="CHEBI:30616"/>
    </ligand>
</feature>
<evidence type="ECO:0000256" key="2">
    <source>
        <dbReference type="ARBA" id="ARBA00022722"/>
    </source>
</evidence>
<evidence type="ECO:0000256" key="15">
    <source>
        <dbReference type="PROSITE-ProRule" id="PRU00560"/>
    </source>
</evidence>
<dbReference type="CDD" id="cd17932">
    <property type="entry name" value="DEXQc_UvrD"/>
    <property type="match status" value="1"/>
</dbReference>
<feature type="domain" description="UvrD-like helicase ATP-binding" evidence="17">
    <location>
        <begin position="26"/>
        <end position="353"/>
    </location>
</feature>
<evidence type="ECO:0000256" key="8">
    <source>
        <dbReference type="ARBA" id="ARBA00022840"/>
    </source>
</evidence>